<feature type="transmembrane region" description="Helical" evidence="1">
    <location>
        <begin position="143"/>
        <end position="163"/>
    </location>
</feature>
<dbReference type="Pfam" id="PF04892">
    <property type="entry name" value="VanZ"/>
    <property type="match status" value="1"/>
</dbReference>
<evidence type="ECO:0000313" key="3">
    <source>
        <dbReference type="EMBL" id="NRF69977.1"/>
    </source>
</evidence>
<organism evidence="3 4">
    <name type="scientific">Pseudaquabacterium terrae</name>
    <dbReference type="NCBI Taxonomy" id="2732868"/>
    <lineage>
        <taxon>Bacteria</taxon>
        <taxon>Pseudomonadati</taxon>
        <taxon>Pseudomonadota</taxon>
        <taxon>Betaproteobacteria</taxon>
        <taxon>Burkholderiales</taxon>
        <taxon>Sphaerotilaceae</taxon>
        <taxon>Pseudaquabacterium</taxon>
    </lineage>
</organism>
<accession>A0ABX2EMS5</accession>
<evidence type="ECO:0000259" key="2">
    <source>
        <dbReference type="Pfam" id="PF04892"/>
    </source>
</evidence>
<feature type="transmembrane region" description="Helical" evidence="1">
    <location>
        <begin position="191"/>
        <end position="210"/>
    </location>
</feature>
<feature type="transmembrane region" description="Helical" evidence="1">
    <location>
        <begin position="335"/>
        <end position="352"/>
    </location>
</feature>
<dbReference type="Proteomes" id="UP000737171">
    <property type="component" value="Unassembled WGS sequence"/>
</dbReference>
<feature type="domain" description="VanZ-like" evidence="2">
    <location>
        <begin position="40"/>
        <end position="125"/>
    </location>
</feature>
<dbReference type="InterPro" id="IPR006976">
    <property type="entry name" value="VanZ-like"/>
</dbReference>
<keyword evidence="1" id="KW-0472">Membrane</keyword>
<feature type="transmembrane region" description="Helical" evidence="1">
    <location>
        <begin position="307"/>
        <end position="328"/>
    </location>
</feature>
<feature type="transmembrane region" description="Helical" evidence="1">
    <location>
        <begin position="81"/>
        <end position="100"/>
    </location>
</feature>
<reference evidence="3 4" key="1">
    <citation type="submission" date="2020-05" db="EMBL/GenBank/DDBJ databases">
        <title>Aquincola sp. isolate from soil.</title>
        <authorList>
            <person name="Han J."/>
            <person name="Kim D.-U."/>
        </authorList>
    </citation>
    <scope>NUCLEOTIDE SEQUENCE [LARGE SCALE GENOMIC DNA]</scope>
    <source>
        <strain evidence="3 4">S2</strain>
    </source>
</reference>
<feature type="transmembrane region" description="Helical" evidence="1">
    <location>
        <begin position="217"/>
        <end position="236"/>
    </location>
</feature>
<keyword evidence="1" id="KW-1133">Transmembrane helix</keyword>
<proteinExistence type="predicted"/>
<feature type="transmembrane region" description="Helical" evidence="1">
    <location>
        <begin position="51"/>
        <end position="69"/>
    </location>
</feature>
<evidence type="ECO:0000313" key="4">
    <source>
        <dbReference type="Proteomes" id="UP000737171"/>
    </source>
</evidence>
<sequence>MTALRALVLVCATLVVHGSLYPWRFAAPRSFTAALWAMLADGRWWTGRGDVVGNVVLFVPLAAVAQLALREAAWAPRRAGLWVLLCGAALAMLLQVLQIAVPARHAALSDVVWNTLGLVIGLGVAASVEPLRRLGLQWRPHDTWWRGAAEPIALVLALLWLALQWWPFVPTLDWQHIKDALKPLSHPSLRWSWMSLIDTLLGVAVLGPLLRAHPARAAGLTALCLLAAAGKLLIAYQAVTLPFVLGCALGVAACHAGWRAPAVPVRRLLLGLALAWFTLDELRPFHWGDNARSFQWLPFVSLLHGSMLSNLLTLCWNLYWLGAVVLLASGGARRSGAVALGLAGWVLLLELLQTHLPGRTPDITLALLPPLWWLAARAARQPADIAR</sequence>
<keyword evidence="1" id="KW-0812">Transmembrane</keyword>
<comment type="caution">
    <text evidence="3">The sequence shown here is derived from an EMBL/GenBank/DDBJ whole genome shotgun (WGS) entry which is preliminary data.</text>
</comment>
<name>A0ABX2EMS5_9BURK</name>
<dbReference type="EMBL" id="JABRWJ010000007">
    <property type="protein sequence ID" value="NRF69977.1"/>
    <property type="molecule type" value="Genomic_DNA"/>
</dbReference>
<evidence type="ECO:0000256" key="1">
    <source>
        <dbReference type="SAM" id="Phobius"/>
    </source>
</evidence>
<dbReference type="RefSeq" id="WP_173127953.1">
    <property type="nucleotide sequence ID" value="NZ_JABRWJ010000007.1"/>
</dbReference>
<feature type="transmembrane region" description="Helical" evidence="1">
    <location>
        <begin position="112"/>
        <end position="131"/>
    </location>
</feature>
<keyword evidence="4" id="KW-1185">Reference proteome</keyword>
<gene>
    <name evidence="3" type="ORF">HLB44_23515</name>
</gene>
<protein>
    <submittedName>
        <fullName evidence="3">VanZ family protein</fullName>
    </submittedName>
</protein>